<dbReference type="Pfam" id="PF02978">
    <property type="entry name" value="SRP_SPB"/>
    <property type="match status" value="1"/>
</dbReference>
<evidence type="ECO:0000256" key="2">
    <source>
        <dbReference type="ARBA" id="ARBA00023134"/>
    </source>
</evidence>
<dbReference type="GO" id="GO:0005786">
    <property type="term" value="C:signal recognition particle, endoplasmic reticulum targeting"/>
    <property type="evidence" value="ECO:0007669"/>
    <property type="project" value="TreeGrafter"/>
</dbReference>
<protein>
    <recommendedName>
        <fullName evidence="4">SRP54-type proteins GTP-binding domain-containing protein</fullName>
    </recommendedName>
</protein>
<dbReference type="InterPro" id="IPR022941">
    <property type="entry name" value="SRP54"/>
</dbReference>
<dbReference type="SMART" id="SM00962">
    <property type="entry name" value="SRP54"/>
    <property type="match status" value="1"/>
</dbReference>
<evidence type="ECO:0000313" key="6">
    <source>
        <dbReference type="Proteomes" id="UP000596660"/>
    </source>
</evidence>
<dbReference type="InterPro" id="IPR036891">
    <property type="entry name" value="Signal_recog_part_SRP54_M_sf"/>
</dbReference>
<dbReference type="PANTHER" id="PTHR11564:SF5">
    <property type="entry name" value="SIGNAL RECOGNITION PARTICLE SUBUNIT SRP54"/>
    <property type="match status" value="1"/>
</dbReference>
<dbReference type="SUPFAM" id="SSF47446">
    <property type="entry name" value="Signal peptide-binding domain"/>
    <property type="match status" value="1"/>
</dbReference>
<dbReference type="InterPro" id="IPR027417">
    <property type="entry name" value="P-loop_NTPase"/>
</dbReference>
<dbReference type="SUPFAM" id="SSF52540">
    <property type="entry name" value="P-loop containing nucleoside triphosphate hydrolases"/>
    <property type="match status" value="1"/>
</dbReference>
<accession>A0A803MJX5</accession>
<feature type="domain" description="SRP54-type proteins GTP-binding" evidence="4">
    <location>
        <begin position="142"/>
        <end position="155"/>
    </location>
</feature>
<dbReference type="AlphaFoldDB" id="A0A803MJX5"/>
<proteinExistence type="predicted"/>
<evidence type="ECO:0000313" key="5">
    <source>
        <dbReference type="EnsemblPlants" id="AUR62030708-RA:cds"/>
    </source>
</evidence>
<dbReference type="PANTHER" id="PTHR11564">
    <property type="entry name" value="SIGNAL RECOGNITION PARTICLE 54K PROTEIN SRP54"/>
    <property type="match status" value="1"/>
</dbReference>
<dbReference type="GO" id="GO:0030942">
    <property type="term" value="F:endoplasmic reticulum signal peptide binding"/>
    <property type="evidence" value="ECO:0007669"/>
    <property type="project" value="TreeGrafter"/>
</dbReference>
<dbReference type="Gene3D" id="3.40.50.300">
    <property type="entry name" value="P-loop containing nucleotide triphosphate hydrolases"/>
    <property type="match status" value="2"/>
</dbReference>
<dbReference type="Gene3D" id="1.10.260.30">
    <property type="entry name" value="Signal recognition particle, SRP54 subunit, M-domain"/>
    <property type="match status" value="1"/>
</dbReference>
<name>A0A803MJX5_CHEQI</name>
<keyword evidence="2" id="KW-0342">GTP-binding</keyword>
<reference evidence="5" key="1">
    <citation type="journal article" date="2017" name="Nature">
        <title>The genome of Chenopodium quinoa.</title>
        <authorList>
            <person name="Jarvis D.E."/>
            <person name="Ho Y.S."/>
            <person name="Lightfoot D.J."/>
            <person name="Schmoeckel S.M."/>
            <person name="Li B."/>
            <person name="Borm T.J.A."/>
            <person name="Ohyanagi H."/>
            <person name="Mineta K."/>
            <person name="Michell C.T."/>
            <person name="Saber N."/>
            <person name="Kharbatia N.M."/>
            <person name="Rupper R.R."/>
            <person name="Sharp A.R."/>
            <person name="Dally N."/>
            <person name="Boughton B.A."/>
            <person name="Woo Y.H."/>
            <person name="Gao G."/>
            <person name="Schijlen E.G.W.M."/>
            <person name="Guo X."/>
            <person name="Momin A.A."/>
            <person name="Negrao S."/>
            <person name="Al-Babili S."/>
            <person name="Gehring C."/>
            <person name="Roessner U."/>
            <person name="Jung C."/>
            <person name="Murphy K."/>
            <person name="Arold S.T."/>
            <person name="Gojobori T."/>
            <person name="van der Linden C.G."/>
            <person name="van Loo E.N."/>
            <person name="Jellen E.N."/>
            <person name="Maughan P.J."/>
            <person name="Tester M."/>
        </authorList>
    </citation>
    <scope>NUCLEOTIDE SEQUENCE [LARGE SCALE GENOMIC DNA]</scope>
    <source>
        <strain evidence="5">cv. PI 614886</strain>
    </source>
</reference>
<dbReference type="Gene3D" id="1.20.120.140">
    <property type="entry name" value="Signal recognition particle SRP54, nucleotide-binding domain"/>
    <property type="match status" value="1"/>
</dbReference>
<dbReference type="Gramene" id="AUR62030708-RA">
    <property type="protein sequence ID" value="AUR62030708-RA:cds"/>
    <property type="gene ID" value="AUR62030708"/>
</dbReference>
<keyword evidence="6" id="KW-1185">Reference proteome</keyword>
<comment type="catalytic activity">
    <reaction evidence="3">
        <text>GTP + H2O = GDP + phosphate + H(+)</text>
        <dbReference type="Rhea" id="RHEA:19669"/>
        <dbReference type="ChEBI" id="CHEBI:15377"/>
        <dbReference type="ChEBI" id="CHEBI:15378"/>
        <dbReference type="ChEBI" id="CHEBI:37565"/>
        <dbReference type="ChEBI" id="CHEBI:43474"/>
        <dbReference type="ChEBI" id="CHEBI:58189"/>
        <dbReference type="EC" id="3.6.5.4"/>
    </reaction>
    <physiologicalReaction direction="left-to-right" evidence="3">
        <dbReference type="Rhea" id="RHEA:19670"/>
    </physiologicalReaction>
</comment>
<dbReference type="InterPro" id="IPR000897">
    <property type="entry name" value="SRP54_GTPase_dom"/>
</dbReference>
<dbReference type="GO" id="GO:0008312">
    <property type="term" value="F:7S RNA binding"/>
    <property type="evidence" value="ECO:0007669"/>
    <property type="project" value="InterPro"/>
</dbReference>
<dbReference type="GO" id="GO:0005829">
    <property type="term" value="C:cytosol"/>
    <property type="evidence" value="ECO:0007669"/>
    <property type="project" value="TreeGrafter"/>
</dbReference>
<dbReference type="InterPro" id="IPR042101">
    <property type="entry name" value="SRP54_N_sf"/>
</dbReference>
<organism evidence="5 6">
    <name type="scientific">Chenopodium quinoa</name>
    <name type="common">Quinoa</name>
    <dbReference type="NCBI Taxonomy" id="63459"/>
    <lineage>
        <taxon>Eukaryota</taxon>
        <taxon>Viridiplantae</taxon>
        <taxon>Streptophyta</taxon>
        <taxon>Embryophyta</taxon>
        <taxon>Tracheophyta</taxon>
        <taxon>Spermatophyta</taxon>
        <taxon>Magnoliopsida</taxon>
        <taxon>eudicotyledons</taxon>
        <taxon>Gunneridae</taxon>
        <taxon>Pentapetalae</taxon>
        <taxon>Caryophyllales</taxon>
        <taxon>Chenopodiaceae</taxon>
        <taxon>Chenopodioideae</taxon>
        <taxon>Atripliceae</taxon>
        <taxon>Chenopodium</taxon>
    </lineage>
</organism>
<evidence type="ECO:0000256" key="1">
    <source>
        <dbReference type="ARBA" id="ARBA00022741"/>
    </source>
</evidence>
<dbReference type="Pfam" id="PF00448">
    <property type="entry name" value="SRP54"/>
    <property type="match status" value="2"/>
</dbReference>
<dbReference type="InterPro" id="IPR004125">
    <property type="entry name" value="Signal_recog_particle_SRP54_M"/>
</dbReference>
<reference evidence="5" key="2">
    <citation type="submission" date="2021-03" db="UniProtKB">
        <authorList>
            <consortium name="EnsemblPlants"/>
        </authorList>
    </citation>
    <scope>IDENTIFICATION</scope>
</reference>
<evidence type="ECO:0000256" key="3">
    <source>
        <dbReference type="ARBA" id="ARBA00048157"/>
    </source>
</evidence>
<keyword evidence="1" id="KW-0547">Nucleotide-binding</keyword>
<dbReference type="GO" id="GO:0006616">
    <property type="term" value="P:SRP-dependent cotranslational protein targeting to membrane, translocation"/>
    <property type="evidence" value="ECO:0007669"/>
    <property type="project" value="TreeGrafter"/>
</dbReference>
<dbReference type="GO" id="GO:0005525">
    <property type="term" value="F:GTP binding"/>
    <property type="evidence" value="ECO:0007669"/>
    <property type="project" value="UniProtKB-KW"/>
</dbReference>
<evidence type="ECO:0000259" key="4">
    <source>
        <dbReference type="PROSITE" id="PS00300"/>
    </source>
</evidence>
<dbReference type="Proteomes" id="UP000596660">
    <property type="component" value="Unplaced"/>
</dbReference>
<dbReference type="PROSITE" id="PS00300">
    <property type="entry name" value="SRP54"/>
    <property type="match status" value="1"/>
</dbReference>
<sequence>MLSKCLNEIKHALRSADVNFEFINRHINNINLDNLSAGLDKRRIIEKKKGWKPALVCADTFRAGAFDQLKQNATKANIPFYGSYTESDPVKIEVEVALVKSAFDQAQAFKQSVAVGAVIITKLDGRVKGGGALSAVAATNSPVIFIGTGEHMDDLEEFDTQSFVKRLLGISNLPGFIKKMNEVVNNDERSKQAQDLSKGKFTFRMMYKQLQNILNMGPISQVLLMLPGFTSELMPKTQEKESQAKIKNLRNRGNISKLYKLLIEEI</sequence>
<dbReference type="EnsemblPlants" id="AUR62030708-RA">
    <property type="protein sequence ID" value="AUR62030708-RA:cds"/>
    <property type="gene ID" value="AUR62030708"/>
</dbReference>
<dbReference type="GO" id="GO:0003924">
    <property type="term" value="F:GTPase activity"/>
    <property type="evidence" value="ECO:0007669"/>
    <property type="project" value="InterPro"/>
</dbReference>